<evidence type="ECO:0000313" key="2">
    <source>
        <dbReference type="EMBL" id="OOC53367.1"/>
    </source>
</evidence>
<dbReference type="EMBL" id="MCOK01000001">
    <property type="protein sequence ID" value="OOC53367.1"/>
    <property type="molecule type" value="Genomic_DNA"/>
</dbReference>
<dbReference type="OrthoDB" id="5177725at2"/>
<gene>
    <name evidence="2" type="ORF">NOSIN_05710</name>
</gene>
<dbReference type="Proteomes" id="UP000189004">
    <property type="component" value="Unassembled WGS sequence"/>
</dbReference>
<evidence type="ECO:0000259" key="1">
    <source>
        <dbReference type="Pfam" id="PF19054"/>
    </source>
</evidence>
<protein>
    <submittedName>
        <fullName evidence="2">DNA-binding protein</fullName>
    </submittedName>
</protein>
<accession>A0A1V3BXS7</accession>
<keyword evidence="3" id="KW-1185">Reference proteome</keyword>
<dbReference type="GO" id="GO:0003677">
    <property type="term" value="F:DNA binding"/>
    <property type="evidence" value="ECO:0007669"/>
    <property type="project" value="UniProtKB-KW"/>
</dbReference>
<dbReference type="AlphaFoldDB" id="A0A1V3BXS7"/>
<comment type="caution">
    <text evidence="2">The sequence shown here is derived from an EMBL/GenBank/DDBJ whole genome shotgun (WGS) entry which is preliminary data.</text>
</comment>
<organism evidence="2 3">
    <name type="scientific">Nocardiopsis sinuspersici</name>
    <dbReference type="NCBI Taxonomy" id="501010"/>
    <lineage>
        <taxon>Bacteria</taxon>
        <taxon>Bacillati</taxon>
        <taxon>Actinomycetota</taxon>
        <taxon>Actinomycetes</taxon>
        <taxon>Streptosporangiales</taxon>
        <taxon>Nocardiopsidaceae</taxon>
        <taxon>Nocardiopsis</taxon>
    </lineage>
</organism>
<dbReference type="InterPro" id="IPR043917">
    <property type="entry name" value="DUF5753"/>
</dbReference>
<keyword evidence="2" id="KW-0238">DNA-binding</keyword>
<dbReference type="Pfam" id="PF13560">
    <property type="entry name" value="HTH_31"/>
    <property type="match status" value="1"/>
</dbReference>
<sequence length="284" mass="31503">MADNPTLAQWQLAQELRQLRGERKFGDVVKAMRTAPSSLSRWETPGDGGAVPGPAAIERLLSLYGASEELDRLLALRKQAREPDRWQPYELERSYRSYANIEAQATSVEMYQSQLIPGLAQTEAYARAVIEATMRPDSDLDREVQVRLTRQEVLTKTAPPEVWMIVAEAALRQRIGGGGLMAEQLDHLVELAALPNVTLQVLPYSAGAHAALTLASFSILRVDHHGLVTVYLQGPSSHMFMSSAENVEHYAGTFNRLRASALDDGKPTLKLLRGIADEHRQHKD</sequence>
<name>A0A1V3BXS7_9ACTN</name>
<feature type="domain" description="DUF5753" evidence="1">
    <location>
        <begin position="95"/>
        <end position="264"/>
    </location>
</feature>
<reference evidence="3" key="1">
    <citation type="submission" date="2016-08" db="EMBL/GenBank/DDBJ databases">
        <authorList>
            <person name="Tokovenko B."/>
            <person name="Kalinowski J."/>
        </authorList>
    </citation>
    <scope>NUCLEOTIDE SEQUENCE [LARGE SCALE GENOMIC DNA]</scope>
    <source>
        <strain evidence="3">UTMC102</strain>
    </source>
</reference>
<dbReference type="STRING" id="501010.NOSIN_05710"/>
<dbReference type="RefSeq" id="WP_077689738.1">
    <property type="nucleotide sequence ID" value="NZ_MCOK01000001.1"/>
</dbReference>
<proteinExistence type="predicted"/>
<evidence type="ECO:0000313" key="3">
    <source>
        <dbReference type="Proteomes" id="UP000189004"/>
    </source>
</evidence>
<dbReference type="Pfam" id="PF19054">
    <property type="entry name" value="DUF5753"/>
    <property type="match status" value="1"/>
</dbReference>